<evidence type="ECO:0000256" key="3">
    <source>
        <dbReference type="ARBA" id="ARBA00022833"/>
    </source>
</evidence>
<feature type="compositionally biased region" description="Low complexity" evidence="4">
    <location>
        <begin position="57"/>
        <end position="73"/>
    </location>
</feature>
<dbReference type="AlphaFoldDB" id="A0AAV9GQ74"/>
<dbReference type="EMBL" id="MU865933">
    <property type="protein sequence ID" value="KAK4450209.1"/>
    <property type="molecule type" value="Genomic_DNA"/>
</dbReference>
<dbReference type="PANTHER" id="PTHR13848">
    <property type="entry name" value="PROTEIN YIPPEE-LIKE CG15309-RELATED"/>
    <property type="match status" value="1"/>
</dbReference>
<feature type="compositionally biased region" description="Basic and acidic residues" evidence="4">
    <location>
        <begin position="242"/>
        <end position="260"/>
    </location>
</feature>
<reference evidence="6" key="2">
    <citation type="submission" date="2023-05" db="EMBL/GenBank/DDBJ databases">
        <authorList>
            <consortium name="Lawrence Berkeley National Laboratory"/>
            <person name="Steindorff A."/>
            <person name="Hensen N."/>
            <person name="Bonometti L."/>
            <person name="Westerberg I."/>
            <person name="Brannstrom I.O."/>
            <person name="Guillou S."/>
            <person name="Cros-Aarteil S."/>
            <person name="Calhoun S."/>
            <person name="Haridas S."/>
            <person name="Kuo A."/>
            <person name="Mondo S."/>
            <person name="Pangilinan J."/>
            <person name="Riley R."/>
            <person name="Labutti K."/>
            <person name="Andreopoulos B."/>
            <person name="Lipzen A."/>
            <person name="Chen C."/>
            <person name="Yanf M."/>
            <person name="Daum C."/>
            <person name="Ng V."/>
            <person name="Clum A."/>
            <person name="Ohm R."/>
            <person name="Martin F."/>
            <person name="Silar P."/>
            <person name="Natvig D."/>
            <person name="Lalanne C."/>
            <person name="Gautier V."/>
            <person name="Ament-Velasquez S.L."/>
            <person name="Kruys A."/>
            <person name="Hutchinson M.I."/>
            <person name="Powell A.J."/>
            <person name="Barry K."/>
            <person name="Miller A.N."/>
            <person name="Grigoriev I.V."/>
            <person name="Debuchy R."/>
            <person name="Gladieux P."/>
            <person name="Thoren M.H."/>
            <person name="Johannesson H."/>
        </authorList>
    </citation>
    <scope>NUCLEOTIDE SEQUENCE</scope>
    <source>
        <strain evidence="6">PSN243</strain>
    </source>
</reference>
<proteinExistence type="inferred from homology"/>
<evidence type="ECO:0000313" key="7">
    <source>
        <dbReference type="Proteomes" id="UP001321760"/>
    </source>
</evidence>
<comment type="caution">
    <text evidence="6">The sequence shown here is derived from an EMBL/GenBank/DDBJ whole genome shotgun (WGS) entry which is preliminary data.</text>
</comment>
<dbReference type="Pfam" id="PF03226">
    <property type="entry name" value="Yippee-Mis18"/>
    <property type="match status" value="1"/>
</dbReference>
<accession>A0AAV9GQ74</accession>
<feature type="region of interest" description="Disordered" evidence="4">
    <location>
        <begin position="38"/>
        <end position="74"/>
    </location>
</feature>
<organism evidence="6 7">
    <name type="scientific">Podospora aff. communis PSN243</name>
    <dbReference type="NCBI Taxonomy" id="3040156"/>
    <lineage>
        <taxon>Eukaryota</taxon>
        <taxon>Fungi</taxon>
        <taxon>Dikarya</taxon>
        <taxon>Ascomycota</taxon>
        <taxon>Pezizomycotina</taxon>
        <taxon>Sordariomycetes</taxon>
        <taxon>Sordariomycetidae</taxon>
        <taxon>Sordariales</taxon>
        <taxon>Podosporaceae</taxon>
        <taxon>Podospora</taxon>
    </lineage>
</organism>
<evidence type="ECO:0000313" key="6">
    <source>
        <dbReference type="EMBL" id="KAK4450209.1"/>
    </source>
</evidence>
<keyword evidence="7" id="KW-1185">Reference proteome</keyword>
<feature type="domain" description="Yippee" evidence="5">
    <location>
        <begin position="108"/>
        <end position="231"/>
    </location>
</feature>
<dbReference type="GO" id="GO:0046872">
    <property type="term" value="F:metal ion binding"/>
    <property type="evidence" value="ECO:0007669"/>
    <property type="project" value="UniProtKB-KW"/>
</dbReference>
<sequence length="327" mass="36015">MFGDLTVFARPAVSASPDDSPTFPLYLLPTFNIPFRRRRPKLDRGAGQTPSPDEDALPSLSSSPDSPKSPSNLRSYFPDLPSLGAYKHGRKSTALPAKGATLSRVHPDTLRCSTCAADLGFVSQIVSKGFTGRHGRAYLVAPPSIQPTPSCPSSPVNDNITAGNTEADLINIRVGRAENRQLVTGQHVVADIWCVICDTKVGWKYVDAREPAQKYKVGKFILETQRVVAHHAWEDVDGSVNGEKRGTNPWPHEEFRETKQSVRPSIDTRTNSSTSRSSEESDLHDDDDGVVVFDSEDEDECEDIFAGTWDPEVVAKRRRGKVANMRR</sequence>
<dbReference type="InterPro" id="IPR039058">
    <property type="entry name" value="Yippee_fam"/>
</dbReference>
<reference evidence="6" key="1">
    <citation type="journal article" date="2023" name="Mol. Phylogenet. Evol.">
        <title>Genome-scale phylogeny and comparative genomics of the fungal order Sordariales.</title>
        <authorList>
            <person name="Hensen N."/>
            <person name="Bonometti L."/>
            <person name="Westerberg I."/>
            <person name="Brannstrom I.O."/>
            <person name="Guillou S."/>
            <person name="Cros-Aarteil S."/>
            <person name="Calhoun S."/>
            <person name="Haridas S."/>
            <person name="Kuo A."/>
            <person name="Mondo S."/>
            <person name="Pangilinan J."/>
            <person name="Riley R."/>
            <person name="LaButti K."/>
            <person name="Andreopoulos B."/>
            <person name="Lipzen A."/>
            <person name="Chen C."/>
            <person name="Yan M."/>
            <person name="Daum C."/>
            <person name="Ng V."/>
            <person name="Clum A."/>
            <person name="Steindorff A."/>
            <person name="Ohm R.A."/>
            <person name="Martin F."/>
            <person name="Silar P."/>
            <person name="Natvig D.O."/>
            <person name="Lalanne C."/>
            <person name="Gautier V."/>
            <person name="Ament-Velasquez S.L."/>
            <person name="Kruys A."/>
            <person name="Hutchinson M.I."/>
            <person name="Powell A.J."/>
            <person name="Barry K."/>
            <person name="Miller A.N."/>
            <person name="Grigoriev I.V."/>
            <person name="Debuchy R."/>
            <person name="Gladieux P."/>
            <person name="Hiltunen Thoren M."/>
            <person name="Johannesson H."/>
        </authorList>
    </citation>
    <scope>NUCLEOTIDE SEQUENCE</scope>
    <source>
        <strain evidence="6">PSN243</strain>
    </source>
</reference>
<dbReference type="Proteomes" id="UP001321760">
    <property type="component" value="Unassembled WGS sequence"/>
</dbReference>
<keyword evidence="2" id="KW-0479">Metal-binding</keyword>
<dbReference type="InterPro" id="IPR034751">
    <property type="entry name" value="Yippee"/>
</dbReference>
<evidence type="ECO:0000259" key="5">
    <source>
        <dbReference type="PROSITE" id="PS51792"/>
    </source>
</evidence>
<keyword evidence="3" id="KW-0862">Zinc</keyword>
<evidence type="ECO:0000256" key="2">
    <source>
        <dbReference type="ARBA" id="ARBA00022723"/>
    </source>
</evidence>
<feature type="compositionally biased region" description="Acidic residues" evidence="4">
    <location>
        <begin position="280"/>
        <end position="293"/>
    </location>
</feature>
<evidence type="ECO:0000256" key="1">
    <source>
        <dbReference type="ARBA" id="ARBA00005613"/>
    </source>
</evidence>
<protein>
    <submittedName>
        <fullName evidence="6">Yippee-like protein</fullName>
    </submittedName>
</protein>
<gene>
    <name evidence="6" type="ORF">QBC34DRAFT_403086</name>
</gene>
<feature type="region of interest" description="Disordered" evidence="4">
    <location>
        <begin position="238"/>
        <end position="293"/>
    </location>
</feature>
<name>A0AAV9GQ74_9PEZI</name>
<dbReference type="InterPro" id="IPR004910">
    <property type="entry name" value="Yippee/Mis18/Cereblon"/>
</dbReference>
<dbReference type="PROSITE" id="PS51792">
    <property type="entry name" value="YIPPEE"/>
    <property type="match status" value="1"/>
</dbReference>
<evidence type="ECO:0000256" key="4">
    <source>
        <dbReference type="SAM" id="MobiDB-lite"/>
    </source>
</evidence>
<comment type="similarity">
    <text evidence="1">Belongs to the yippee family.</text>
</comment>